<organism evidence="3 4">
    <name type="scientific">Penicillium brasilianum</name>
    <dbReference type="NCBI Taxonomy" id="104259"/>
    <lineage>
        <taxon>Eukaryota</taxon>
        <taxon>Fungi</taxon>
        <taxon>Dikarya</taxon>
        <taxon>Ascomycota</taxon>
        <taxon>Pezizomycotina</taxon>
        <taxon>Eurotiomycetes</taxon>
        <taxon>Eurotiomycetidae</taxon>
        <taxon>Eurotiales</taxon>
        <taxon>Aspergillaceae</taxon>
        <taxon>Penicillium</taxon>
    </lineage>
</organism>
<dbReference type="SUPFAM" id="SSF81606">
    <property type="entry name" value="PP2C-like"/>
    <property type="match status" value="1"/>
</dbReference>
<keyword evidence="4" id="KW-1185">Reference proteome</keyword>
<dbReference type="AlphaFoldDB" id="A0A0F7TLN3"/>
<protein>
    <recommendedName>
        <fullName evidence="2">PPM-type phosphatase domain-containing protein</fullName>
    </recommendedName>
</protein>
<gene>
    <name evidence="3" type="ORF">PMG11_02148</name>
</gene>
<sequence length="122" mass="13356">MSRALGDLQYKNPVNTVEDDSSIPRTRRASSSSASARGDFLSNEPYTSLRKLQSTHRYLLVIVSDGVSDRTDDPALIQHVMKLSMRGIRADDIAQEVTSSIASRPKSDNASCVIVMLDGQQS</sequence>
<dbReference type="EMBL" id="CDHK01000002">
    <property type="protein sequence ID" value="CEJ55918.1"/>
    <property type="molecule type" value="Genomic_DNA"/>
</dbReference>
<accession>A0A0F7TLN3</accession>
<dbReference type="Proteomes" id="UP000042958">
    <property type="component" value="Unassembled WGS sequence"/>
</dbReference>
<dbReference type="OrthoDB" id="659at2759"/>
<evidence type="ECO:0000256" key="1">
    <source>
        <dbReference type="SAM" id="MobiDB-lite"/>
    </source>
</evidence>
<name>A0A0F7TLN3_PENBI</name>
<evidence type="ECO:0000259" key="2">
    <source>
        <dbReference type="Pfam" id="PF00481"/>
    </source>
</evidence>
<feature type="region of interest" description="Disordered" evidence="1">
    <location>
        <begin position="1"/>
        <end position="40"/>
    </location>
</feature>
<dbReference type="InterPro" id="IPR001932">
    <property type="entry name" value="PPM-type_phosphatase-like_dom"/>
</dbReference>
<feature type="domain" description="PPM-type phosphatase" evidence="2">
    <location>
        <begin position="1"/>
        <end position="109"/>
    </location>
</feature>
<evidence type="ECO:0000313" key="3">
    <source>
        <dbReference type="EMBL" id="CEJ55918.1"/>
    </source>
</evidence>
<dbReference type="Pfam" id="PF00481">
    <property type="entry name" value="PP2C"/>
    <property type="match status" value="1"/>
</dbReference>
<proteinExistence type="predicted"/>
<evidence type="ECO:0000313" key="4">
    <source>
        <dbReference type="Proteomes" id="UP000042958"/>
    </source>
</evidence>
<reference evidence="4" key="1">
    <citation type="journal article" date="2015" name="Genome Announc.">
        <title>Draft genome sequence of the fungus Penicillium brasilianum MG11.</title>
        <authorList>
            <person name="Horn F."/>
            <person name="Linde J."/>
            <person name="Mattern D.J."/>
            <person name="Walther G."/>
            <person name="Guthke R."/>
            <person name="Brakhage A.A."/>
            <person name="Valiante V."/>
        </authorList>
    </citation>
    <scope>NUCLEOTIDE SEQUENCE [LARGE SCALE GENOMIC DNA]</scope>
    <source>
        <strain evidence="4">MG11</strain>
    </source>
</reference>
<dbReference type="STRING" id="104259.A0A0F7TLN3"/>
<dbReference type="Gene3D" id="3.60.40.10">
    <property type="entry name" value="PPM-type phosphatase domain"/>
    <property type="match status" value="1"/>
</dbReference>
<dbReference type="InterPro" id="IPR036457">
    <property type="entry name" value="PPM-type-like_dom_sf"/>
</dbReference>